<dbReference type="AlphaFoldDB" id="A0A8J7H6X4"/>
<dbReference type="RefSeq" id="WP_197661022.1">
    <property type="nucleotide sequence ID" value="NZ_JAEAGR010000006.1"/>
</dbReference>
<evidence type="ECO:0000313" key="1">
    <source>
        <dbReference type="EMBL" id="MBH1940801.1"/>
    </source>
</evidence>
<evidence type="ECO:0000313" key="2">
    <source>
        <dbReference type="Proteomes" id="UP000623269"/>
    </source>
</evidence>
<protein>
    <submittedName>
        <fullName evidence="1">Uncharacterized protein</fullName>
    </submittedName>
</protein>
<dbReference type="Proteomes" id="UP000623269">
    <property type="component" value="Unassembled WGS sequence"/>
</dbReference>
<reference evidence="1" key="1">
    <citation type="submission" date="2020-12" db="EMBL/GenBank/DDBJ databases">
        <title>M. sibirica DSM 26468T genome.</title>
        <authorList>
            <person name="Thieme N."/>
            <person name="Rettenmaier R."/>
            <person name="Zverlov V."/>
            <person name="Liebl W."/>
        </authorList>
    </citation>
    <scope>NUCLEOTIDE SEQUENCE</scope>
    <source>
        <strain evidence="1">DSM 26468</strain>
    </source>
</reference>
<accession>A0A8J7H6X4</accession>
<dbReference type="EMBL" id="JAEAGR010000006">
    <property type="protein sequence ID" value="MBH1940801.1"/>
    <property type="molecule type" value="Genomic_DNA"/>
</dbReference>
<gene>
    <name evidence="1" type="ORF">I5677_07865</name>
</gene>
<keyword evidence="2" id="KW-1185">Reference proteome</keyword>
<name>A0A8J7H6X4_9FIRM</name>
<comment type="caution">
    <text evidence="1">The sequence shown here is derived from an EMBL/GenBank/DDBJ whole genome shotgun (WGS) entry which is preliminary data.</text>
</comment>
<organism evidence="1 2">
    <name type="scientific">Mobilitalea sibirica</name>
    <dbReference type="NCBI Taxonomy" id="1462919"/>
    <lineage>
        <taxon>Bacteria</taxon>
        <taxon>Bacillati</taxon>
        <taxon>Bacillota</taxon>
        <taxon>Clostridia</taxon>
        <taxon>Lachnospirales</taxon>
        <taxon>Lachnospiraceae</taxon>
        <taxon>Mobilitalea</taxon>
    </lineage>
</organism>
<proteinExistence type="predicted"/>
<sequence>MIFQNTEIYNVEELIEDREKGGYRLARLPKNIIDWLNPNAKKSVFYTCGCELRFNLHSDEAIIYLQRDLSGQDIMPYGITEVWQGDYQGRYLILTAALV</sequence>